<dbReference type="InParanoid" id="G4U146"/>
<protein>
    <submittedName>
        <fullName evidence="1">Uncharacterized protein</fullName>
    </submittedName>
</protein>
<name>G4U146_SERID</name>
<dbReference type="AlphaFoldDB" id="G4U146"/>
<dbReference type="Proteomes" id="UP000007148">
    <property type="component" value="Unassembled WGS sequence"/>
</dbReference>
<dbReference type="HOGENOM" id="CLU_3299615_0_0_1"/>
<organism evidence="1 2">
    <name type="scientific">Serendipita indica (strain DSM 11827)</name>
    <name type="common">Root endophyte fungus</name>
    <name type="synonym">Piriformospora indica</name>
    <dbReference type="NCBI Taxonomy" id="1109443"/>
    <lineage>
        <taxon>Eukaryota</taxon>
        <taxon>Fungi</taxon>
        <taxon>Dikarya</taxon>
        <taxon>Basidiomycota</taxon>
        <taxon>Agaricomycotina</taxon>
        <taxon>Agaricomycetes</taxon>
        <taxon>Sebacinales</taxon>
        <taxon>Serendipitaceae</taxon>
        <taxon>Serendipita</taxon>
    </lineage>
</organism>
<accession>G4U146</accession>
<gene>
    <name evidence="1" type="ORF">PIIN_11267</name>
</gene>
<reference evidence="1 2" key="1">
    <citation type="journal article" date="2011" name="PLoS Pathog.">
        <title>Endophytic Life Strategies Decoded by Genome and Transcriptome Analyses of the Mutualistic Root Symbiont Piriformospora indica.</title>
        <authorList>
            <person name="Zuccaro A."/>
            <person name="Lahrmann U."/>
            <person name="Guldener U."/>
            <person name="Langen G."/>
            <person name="Pfiffi S."/>
            <person name="Biedenkopf D."/>
            <person name="Wong P."/>
            <person name="Samans B."/>
            <person name="Grimm C."/>
            <person name="Basiewicz M."/>
            <person name="Murat C."/>
            <person name="Martin F."/>
            <person name="Kogel K.H."/>
        </authorList>
    </citation>
    <scope>NUCLEOTIDE SEQUENCE [LARGE SCALE GENOMIC DNA]</scope>
    <source>
        <strain evidence="1 2">DSM 11827</strain>
    </source>
</reference>
<evidence type="ECO:0000313" key="1">
    <source>
        <dbReference type="EMBL" id="CCA77289.1"/>
    </source>
</evidence>
<proteinExistence type="predicted"/>
<evidence type="ECO:0000313" key="2">
    <source>
        <dbReference type="Proteomes" id="UP000007148"/>
    </source>
</evidence>
<sequence>MAIYKAQEGSVSYLIPVEGVESNVESIEAGSKYNFDLHDT</sequence>
<comment type="caution">
    <text evidence="1">The sequence shown here is derived from an EMBL/GenBank/DDBJ whole genome shotgun (WGS) entry which is preliminary data.</text>
</comment>
<keyword evidence="2" id="KW-1185">Reference proteome</keyword>
<dbReference type="EMBL" id="CAFZ01001449">
    <property type="protein sequence ID" value="CCA77289.1"/>
    <property type="molecule type" value="Genomic_DNA"/>
</dbReference>